<dbReference type="GO" id="GO:0016787">
    <property type="term" value="F:hydrolase activity"/>
    <property type="evidence" value="ECO:0007669"/>
    <property type="project" value="UniProtKB-KW"/>
</dbReference>
<dbReference type="GO" id="GO:0004150">
    <property type="term" value="F:dihydroneopterin aldolase activity"/>
    <property type="evidence" value="ECO:0007669"/>
    <property type="project" value="UniProtKB-UniRule"/>
</dbReference>
<dbReference type="NCBIfam" id="TIGR00525">
    <property type="entry name" value="folB"/>
    <property type="match status" value="1"/>
</dbReference>
<dbReference type="PANTHER" id="PTHR42844:SF1">
    <property type="entry name" value="DIHYDRONEOPTERIN ALDOLASE 1-RELATED"/>
    <property type="match status" value="1"/>
</dbReference>
<dbReference type="Pfam" id="PF02152">
    <property type="entry name" value="FolB"/>
    <property type="match status" value="1"/>
</dbReference>
<dbReference type="NCBIfam" id="TIGR00526">
    <property type="entry name" value="folB_dom"/>
    <property type="match status" value="1"/>
</dbReference>
<dbReference type="Proteomes" id="UP000029614">
    <property type="component" value="Unassembled WGS sequence"/>
</dbReference>
<dbReference type="OrthoDB" id="9803748at2"/>
<dbReference type="GO" id="GO:0046654">
    <property type="term" value="P:tetrahydrofolate biosynthetic process"/>
    <property type="evidence" value="ECO:0007669"/>
    <property type="project" value="UniProtKB-UniRule"/>
</dbReference>
<dbReference type="Gene3D" id="3.30.1130.10">
    <property type="match status" value="1"/>
</dbReference>
<evidence type="ECO:0000256" key="3">
    <source>
        <dbReference type="ARBA" id="ARBA00005708"/>
    </source>
</evidence>
<evidence type="ECO:0000256" key="4">
    <source>
        <dbReference type="ARBA" id="ARBA00022909"/>
    </source>
</evidence>
<dbReference type="UniPathway" id="UPA00077">
    <property type="reaction ID" value="UER00154"/>
</dbReference>
<gene>
    <name evidence="8" type="ORF">HMPREF9302_06400</name>
</gene>
<keyword evidence="9" id="KW-1185">Reference proteome</keyword>
<dbReference type="EC" id="4.1.2.25" evidence="6"/>
<comment type="catalytic activity">
    <reaction evidence="1 6">
        <text>7,8-dihydroneopterin = 6-hydroxymethyl-7,8-dihydropterin + glycolaldehyde</text>
        <dbReference type="Rhea" id="RHEA:10540"/>
        <dbReference type="ChEBI" id="CHEBI:17001"/>
        <dbReference type="ChEBI" id="CHEBI:17071"/>
        <dbReference type="ChEBI" id="CHEBI:44841"/>
        <dbReference type="EC" id="4.1.2.25"/>
    </reaction>
</comment>
<evidence type="ECO:0000256" key="5">
    <source>
        <dbReference type="ARBA" id="ARBA00023239"/>
    </source>
</evidence>
<keyword evidence="4 6" id="KW-0289">Folate biosynthesis</keyword>
<reference evidence="8 9" key="1">
    <citation type="submission" date="2014-07" db="EMBL/GenBank/DDBJ databases">
        <authorList>
            <person name="McCorrison J."/>
            <person name="Sanka R."/>
            <person name="Torralba M."/>
            <person name="Gillis M."/>
            <person name="Haft D.H."/>
            <person name="Methe B."/>
            <person name="Sutton G."/>
            <person name="Nelson K.E."/>
        </authorList>
    </citation>
    <scope>NUCLEOTIDE SEQUENCE [LARGE SCALE GENOMIC DNA]</scope>
    <source>
        <strain evidence="8 9">DNF00058</strain>
    </source>
</reference>
<dbReference type="EMBL" id="JRNU01000025">
    <property type="protein sequence ID" value="KGF51755.1"/>
    <property type="molecule type" value="Genomic_DNA"/>
</dbReference>
<comment type="pathway">
    <text evidence="2 6">Cofactor biosynthesis; tetrahydrofolate biosynthesis; 2-amino-4-hydroxy-6-hydroxymethyl-7,8-dihydropteridine diphosphate from 7,8-dihydroneopterin triphosphate: step 3/4.</text>
</comment>
<comment type="similarity">
    <text evidence="3 6">Belongs to the DHNA family.</text>
</comment>
<evidence type="ECO:0000256" key="2">
    <source>
        <dbReference type="ARBA" id="ARBA00005013"/>
    </source>
</evidence>
<keyword evidence="5 6" id="KW-0456">Lyase</keyword>
<feature type="domain" description="Dihydroneopterin aldolase/epimerase" evidence="7">
    <location>
        <begin position="8"/>
        <end position="120"/>
    </location>
</feature>
<dbReference type="AlphaFoldDB" id="A0A096AY76"/>
<evidence type="ECO:0000256" key="1">
    <source>
        <dbReference type="ARBA" id="ARBA00001353"/>
    </source>
</evidence>
<evidence type="ECO:0000256" key="6">
    <source>
        <dbReference type="RuleBase" id="RU362079"/>
    </source>
</evidence>
<protein>
    <recommendedName>
        <fullName evidence="6">7,8-dihydroneopterin aldolase</fullName>
        <ecNumber evidence="6">4.1.2.25</ecNumber>
    </recommendedName>
</protein>
<dbReference type="RefSeq" id="WP_036855746.1">
    <property type="nucleotide sequence ID" value="NZ_JRNU01000025.1"/>
</dbReference>
<name>A0A096AY76_9BACT</name>
<organism evidence="8 9">
    <name type="scientific">Prevotella amnii DNF00058</name>
    <dbReference type="NCBI Taxonomy" id="1401066"/>
    <lineage>
        <taxon>Bacteria</taxon>
        <taxon>Pseudomonadati</taxon>
        <taxon>Bacteroidota</taxon>
        <taxon>Bacteroidia</taxon>
        <taxon>Bacteroidales</taxon>
        <taxon>Prevotellaceae</taxon>
        <taxon>Prevotella</taxon>
    </lineage>
</organism>
<dbReference type="InterPro" id="IPR006156">
    <property type="entry name" value="Dihydroneopterin_aldolase"/>
</dbReference>
<proteinExistence type="inferred from homology"/>
<dbReference type="InterPro" id="IPR006157">
    <property type="entry name" value="FolB_dom"/>
</dbReference>
<sequence length="136" mass="15529">MLLTSSFIYIHHLKIHSYIGVSEQEKIVGNDYIVDLKIKRNIIKAIMSDDVEDTINYASVYEVIKKTMSYPCNLLEYAAGRIGESLFEQFPQIEAITILLTKKNPPMEADCYGASVELHLINEKNITKNIAFSKNR</sequence>
<dbReference type="PANTHER" id="PTHR42844">
    <property type="entry name" value="DIHYDRONEOPTERIN ALDOLASE 1-RELATED"/>
    <property type="match status" value="1"/>
</dbReference>
<keyword evidence="8" id="KW-0378">Hydrolase</keyword>
<comment type="caution">
    <text evidence="8">The sequence shown here is derived from an EMBL/GenBank/DDBJ whole genome shotgun (WGS) entry which is preliminary data.</text>
</comment>
<comment type="function">
    <text evidence="6">Catalyzes the conversion of 7,8-dihydroneopterin to 6-hydroxymethyl-7,8-dihydropterin.</text>
</comment>
<evidence type="ECO:0000259" key="7">
    <source>
        <dbReference type="SMART" id="SM00905"/>
    </source>
</evidence>
<evidence type="ECO:0000313" key="8">
    <source>
        <dbReference type="EMBL" id="KGF51755.1"/>
    </source>
</evidence>
<dbReference type="SMART" id="SM00905">
    <property type="entry name" value="FolB"/>
    <property type="match status" value="1"/>
</dbReference>
<evidence type="ECO:0000313" key="9">
    <source>
        <dbReference type="Proteomes" id="UP000029614"/>
    </source>
</evidence>
<accession>A0A096AY76</accession>
<dbReference type="GO" id="GO:0046656">
    <property type="term" value="P:folic acid biosynthetic process"/>
    <property type="evidence" value="ECO:0007669"/>
    <property type="project" value="UniProtKB-UniRule"/>
</dbReference>
<dbReference type="GO" id="GO:0005737">
    <property type="term" value="C:cytoplasm"/>
    <property type="evidence" value="ECO:0007669"/>
    <property type="project" value="TreeGrafter"/>
</dbReference>
<dbReference type="InterPro" id="IPR043133">
    <property type="entry name" value="GTP-CH-I_C/QueF"/>
</dbReference>
<dbReference type="SUPFAM" id="SSF55620">
    <property type="entry name" value="Tetrahydrobiopterin biosynthesis enzymes-like"/>
    <property type="match status" value="1"/>
</dbReference>